<reference evidence="2" key="1">
    <citation type="journal article" date="2015" name="Nature">
        <title>Complex archaea that bridge the gap between prokaryotes and eukaryotes.</title>
        <authorList>
            <person name="Spang A."/>
            <person name="Saw J.H."/>
            <person name="Jorgensen S.L."/>
            <person name="Zaremba-Niedzwiedzka K."/>
            <person name="Martijn J."/>
            <person name="Lind A.E."/>
            <person name="van Eijk R."/>
            <person name="Schleper C."/>
            <person name="Guy L."/>
            <person name="Ettema T.J."/>
        </authorList>
    </citation>
    <scope>NUCLEOTIDE SEQUENCE</scope>
</reference>
<evidence type="ECO:0000256" key="1">
    <source>
        <dbReference type="SAM" id="MobiDB-lite"/>
    </source>
</evidence>
<dbReference type="InterPro" id="IPR013320">
    <property type="entry name" value="ConA-like_dom_sf"/>
</dbReference>
<sequence>MALTVNLIEGFDAGGLYIADVINGSPSVDAVNQYTGAGCFLAGATGDGIEILTTIAQNVNQFEYNIGLRVRFENVTTDQIFWASEDNTGSRNIALQLDSTGYFQVIDANGAVVVTGVVPISVDTWYHLEMYWFQNDSAGEVFLVVDGVVDINHGSTEDFKGLGGNYRHILQAGANFDIWIDDYYHITDSGGPVNFIGVEHEVLGVYQNTAEDSTDQGDPLTAGTWANAGEVPKNDSNTADYDTGSAGTGYARMDEGTRLGPLTDIDGAVYAAWWMWNVRRGSGSGTTHYLRYGAYDGATDQVTDSVESLNSGLKVFARSSITASRVPDDTDEYFCQGIRKTSGGREIYCAEMWACILHQGPSPFTQVNKDLALQWDIIGLVNKDQQLTWDILNLVNKDQQFQWDILNLVNKDQQFQWDIAELVYKDLALVWDMAGAVGKDLVLAWDIAELIYKDQQIQWDILNLINKDQTFQWDIAELVNKDLTLVWDMGEFVYKDLALIWDIFTFNPVYKDLLLRWSIRRVEREGPHFLGFKVIIP</sequence>
<proteinExistence type="predicted"/>
<protein>
    <submittedName>
        <fullName evidence="2">Uncharacterized protein</fullName>
    </submittedName>
</protein>
<evidence type="ECO:0000313" key="2">
    <source>
        <dbReference type="EMBL" id="KKN65320.1"/>
    </source>
</evidence>
<dbReference type="AlphaFoldDB" id="A0A0F9S8V9"/>
<accession>A0A0F9S8V9</accession>
<gene>
    <name evidence="2" type="ORF">LCGC14_0483030</name>
</gene>
<dbReference type="SUPFAM" id="SSF49899">
    <property type="entry name" value="Concanavalin A-like lectins/glucanases"/>
    <property type="match status" value="1"/>
</dbReference>
<dbReference type="EMBL" id="LAZR01000528">
    <property type="protein sequence ID" value="KKN65320.1"/>
    <property type="molecule type" value="Genomic_DNA"/>
</dbReference>
<feature type="region of interest" description="Disordered" evidence="1">
    <location>
        <begin position="211"/>
        <end position="241"/>
    </location>
</feature>
<name>A0A0F9S8V9_9ZZZZ</name>
<organism evidence="2">
    <name type="scientific">marine sediment metagenome</name>
    <dbReference type="NCBI Taxonomy" id="412755"/>
    <lineage>
        <taxon>unclassified sequences</taxon>
        <taxon>metagenomes</taxon>
        <taxon>ecological metagenomes</taxon>
    </lineage>
</organism>
<comment type="caution">
    <text evidence="2">The sequence shown here is derived from an EMBL/GenBank/DDBJ whole genome shotgun (WGS) entry which is preliminary data.</text>
</comment>